<dbReference type="SUPFAM" id="SSF52540">
    <property type="entry name" value="P-loop containing nucleoside triphosphate hydrolases"/>
    <property type="match status" value="1"/>
</dbReference>
<dbReference type="InterPro" id="IPR027417">
    <property type="entry name" value="P-loop_NTPase"/>
</dbReference>
<reference evidence="3 4" key="1">
    <citation type="journal article" date="2018" name="IMA Fungus">
        <title>IMA Genome-F 9: Draft genome sequence of Annulohypoxylon stygium, Aspergillus mulundensis, Berkeleyomyces basicola (syn. Thielaviopsis basicola), Ceratocystis smalleyi, two Cercospora beticola strains, Coleophoma cylindrospora, Fusarium fracticaudum, Phialophora cf. hyalina, and Morchella septimelata.</title>
        <authorList>
            <person name="Wingfield B.D."/>
            <person name="Bills G.F."/>
            <person name="Dong Y."/>
            <person name="Huang W."/>
            <person name="Nel W.J."/>
            <person name="Swalarsk-Parry B.S."/>
            <person name="Vaghefi N."/>
            <person name="Wilken P.M."/>
            <person name="An Z."/>
            <person name="de Beer Z.W."/>
            <person name="De Vos L."/>
            <person name="Chen L."/>
            <person name="Duong T.A."/>
            <person name="Gao Y."/>
            <person name="Hammerbacher A."/>
            <person name="Kikkert J.R."/>
            <person name="Li Y."/>
            <person name="Li H."/>
            <person name="Li K."/>
            <person name="Li Q."/>
            <person name="Liu X."/>
            <person name="Ma X."/>
            <person name="Naidoo K."/>
            <person name="Pethybridge S.J."/>
            <person name="Sun J."/>
            <person name="Steenkamp E.T."/>
            <person name="van der Nest M.A."/>
            <person name="van Wyk S."/>
            <person name="Wingfield M.J."/>
            <person name="Xiong C."/>
            <person name="Yue Q."/>
            <person name="Zhang X."/>
        </authorList>
    </citation>
    <scope>NUCLEOTIDE SEQUENCE [LARGE SCALE GENOMIC DNA]</scope>
    <source>
        <strain evidence="3 4">BP6252</strain>
    </source>
</reference>
<dbReference type="PANTHER" id="PTHR10039">
    <property type="entry name" value="AMELOGENIN"/>
    <property type="match status" value="1"/>
</dbReference>
<organism evidence="3 4">
    <name type="scientific">Coleophoma cylindrospora</name>
    <dbReference type="NCBI Taxonomy" id="1849047"/>
    <lineage>
        <taxon>Eukaryota</taxon>
        <taxon>Fungi</taxon>
        <taxon>Dikarya</taxon>
        <taxon>Ascomycota</taxon>
        <taxon>Pezizomycotina</taxon>
        <taxon>Leotiomycetes</taxon>
        <taxon>Helotiales</taxon>
        <taxon>Dermateaceae</taxon>
        <taxon>Coleophoma</taxon>
    </lineage>
</organism>
<dbReference type="Proteomes" id="UP000256645">
    <property type="component" value="Unassembled WGS sequence"/>
</dbReference>
<dbReference type="InterPro" id="IPR056884">
    <property type="entry name" value="NPHP3-like_N"/>
</dbReference>
<dbReference type="Pfam" id="PF24809">
    <property type="entry name" value="DUF7708"/>
    <property type="match status" value="1"/>
</dbReference>
<keyword evidence="1" id="KW-0677">Repeat</keyword>
<name>A0A3D8Q3L1_9HELO</name>
<dbReference type="InterPro" id="IPR007111">
    <property type="entry name" value="NACHT_NTPase"/>
</dbReference>
<evidence type="ECO:0000256" key="1">
    <source>
        <dbReference type="ARBA" id="ARBA00022737"/>
    </source>
</evidence>
<dbReference type="Pfam" id="PF24883">
    <property type="entry name" value="NPHP3_N"/>
    <property type="match status" value="1"/>
</dbReference>
<accession>A0A3D8Q3L1</accession>
<evidence type="ECO:0000313" key="4">
    <source>
        <dbReference type="Proteomes" id="UP000256645"/>
    </source>
</evidence>
<dbReference type="OrthoDB" id="1658288at2759"/>
<dbReference type="InterPro" id="IPR056125">
    <property type="entry name" value="DUF7708"/>
</dbReference>
<proteinExistence type="predicted"/>
<evidence type="ECO:0000259" key="2">
    <source>
        <dbReference type="PROSITE" id="PS50837"/>
    </source>
</evidence>
<gene>
    <name evidence="3" type="ORF">BP6252_14154</name>
</gene>
<comment type="caution">
    <text evidence="3">The sequence shown here is derived from an EMBL/GenBank/DDBJ whole genome shotgun (WGS) entry which is preliminary data.</text>
</comment>
<dbReference type="AlphaFoldDB" id="A0A3D8Q3L1"/>
<protein>
    <recommendedName>
        <fullName evidence="2">NACHT domain-containing protein</fullName>
    </recommendedName>
</protein>
<dbReference type="Pfam" id="PF13424">
    <property type="entry name" value="TPR_12"/>
    <property type="match status" value="1"/>
</dbReference>
<dbReference type="PROSITE" id="PS50837">
    <property type="entry name" value="NACHT"/>
    <property type="match status" value="1"/>
</dbReference>
<dbReference type="Gene3D" id="1.25.40.10">
    <property type="entry name" value="Tetratricopeptide repeat domain"/>
    <property type="match status" value="2"/>
</dbReference>
<dbReference type="Gene3D" id="3.40.50.300">
    <property type="entry name" value="P-loop containing nucleotide triphosphate hydrolases"/>
    <property type="match status" value="1"/>
</dbReference>
<dbReference type="EMBL" id="PDLM01000047">
    <property type="protein sequence ID" value="RDW56452.1"/>
    <property type="molecule type" value="Genomic_DNA"/>
</dbReference>
<feature type="domain" description="NACHT" evidence="2">
    <location>
        <begin position="245"/>
        <end position="405"/>
    </location>
</feature>
<dbReference type="PANTHER" id="PTHR10039:SF14">
    <property type="entry name" value="NACHT DOMAIN-CONTAINING PROTEIN"/>
    <property type="match status" value="1"/>
</dbReference>
<keyword evidence="4" id="KW-1185">Reference proteome</keyword>
<dbReference type="SUPFAM" id="SSF48452">
    <property type="entry name" value="TPR-like"/>
    <property type="match status" value="2"/>
</dbReference>
<dbReference type="Pfam" id="PF22939">
    <property type="entry name" value="WHD_GPIID"/>
    <property type="match status" value="1"/>
</dbReference>
<dbReference type="InterPro" id="IPR011990">
    <property type="entry name" value="TPR-like_helical_dom_sf"/>
</dbReference>
<sequence>MATALAQSNILVAKSTAFISGCSLQALLQAAESEKEKCDLNNGRTSSKALLAIVNFAQRVDQFAQALDVYTQVTLNYAQIYDKISQTFILISENLERFERFRDIFASSRPMQESIMKLYNDIVTFTTRAARFYSSNRFFNLISCFWKDYDSRFGDVIADFQRHRKLVQDQAFIAYLEVDLEREKTTKDEILLGKLLKLRRWLSPPNHEPTYMTLEHESLRQQWCENTCSWLLPTLIDWKQSASSSVLWVQSPPGYGKSVLTAAVIEKMAELNRLSSESLQLAFYYCKSNDNGRRYNVEVAKSLLTQILNANLNNQTIIRSLMDICDSSTQPRAIQDSEQALWAILKQIIQLVSQKQVMLVVDGVDELFPDKQVDFVHNILSVLNYDYRLPVPVKLFLTSRSEPVLKVFDSHPSITLCILSSIQTISDIEIYTRNAVETSSTLRALDVGLRKDIISRLVNKSEGMFLWAKLMIHELEKQKSSSDIQRMLNRLPSGMKEAFSIIIGQMEEGCNGDIIFQYLTATFRPLTLPELTELLEMESEDRDYNPQQKLLIPVEEYVQQACRGLVTCNDGLVQFVHQSLKEYLCESRKLYYENSHSRMAAMTLTYGSFYRLNSQATSEATLNDRFRGFKQTYPFLEYSILNWCKHAKTSQVQGGLAMATVVVDALLRADHLTWMESRCFEECLSPNEVIACQLEVLQMRREFRGVSDQETIKTTLELGKLLQHHGRVKASQELFIRLLAEVKENSLSDNLQLATMKAIARSFERQNDWKQAEAQYRVCLDYSKQMEGSGNIEAVTLRNGLGWALKGQGKVKEAKEVYEQTYLKARESCALRDRDTLLAATELSYIYETEGSEEQAYQILKHELNATSCASGAPSNLQTKASLSLLEFFERRGRWDEAEALARNIFLRTQHSEVPCVDVAIKLTTFLEKKGNFQDAEDILLSVCSSLKAANLVRHRELLRVSLALADLYQRNNQCPKAEKVYDMSRTVLGHLGPETVLMIDCKLAECLEISQQLPEAQVLYETALKTSQETFGVGSRNSIDASNKLARFYQRTGKVEQALAVYNHVYDSCVETLGQDHRYTLDILTSIAEFYKSTGNREAASQSHMELLRMLTKTRGLQYHKALELMEDI</sequence>
<evidence type="ECO:0000313" key="3">
    <source>
        <dbReference type="EMBL" id="RDW56452.1"/>
    </source>
</evidence>
<dbReference type="InterPro" id="IPR054471">
    <property type="entry name" value="GPIID_WHD"/>
</dbReference>